<proteinExistence type="predicted"/>
<accession>A0A5N6IND6</accession>
<sequence length="102" mass="11513">MSEMTQIEIDALRCLTQAGCSSSPALLVWKHETQSNTGWVPGGFVDYILMEKVPGSKAPDYRQSLPPKERDRLLKAFKAAYLECMARGRVHHDSGDRGKWYV</sequence>
<reference evidence="1 2" key="1">
    <citation type="submission" date="2019-04" db="EMBL/GenBank/DDBJ databases">
        <title>Fungal friends and foes A comparative genomics study of 23 Aspergillus species from section Flavi.</title>
        <authorList>
            <consortium name="DOE Joint Genome Institute"/>
            <person name="Kjaerbolling I."/>
            <person name="Vesth T.C."/>
            <person name="Frisvad J.C."/>
            <person name="Nybo J.L."/>
            <person name="Theobald S."/>
            <person name="Kildgaard S."/>
            <person name="Petersen T.I."/>
            <person name="Kuo A."/>
            <person name="Sato A."/>
            <person name="Lyhne E.K."/>
            <person name="Kogle M.E."/>
            <person name="Wiebenga A."/>
            <person name="Kun R.S."/>
            <person name="Lubbers R.J."/>
            <person name="Makela M.R."/>
            <person name="Barry K."/>
            <person name="Chovatia M."/>
            <person name="Clum A."/>
            <person name="Daum C."/>
            <person name="Haridas S."/>
            <person name="He G."/>
            <person name="LaButti K."/>
            <person name="Lipzen A."/>
            <person name="Mondo S."/>
            <person name="Pangilinan J."/>
            <person name="Riley R."/>
            <person name="Salamov A."/>
            <person name="Simmons B.A."/>
            <person name="Magnuson J.K."/>
            <person name="Henrissat B."/>
            <person name="Mortensen U.H."/>
            <person name="Larsen T.O."/>
            <person name="De vries R.P."/>
            <person name="Grigoriev I.V."/>
            <person name="Machida M."/>
            <person name="Baker S.E."/>
            <person name="Andersen M.R."/>
        </authorList>
    </citation>
    <scope>NUCLEOTIDE SEQUENCE [LARGE SCALE GENOMIC DNA]</scope>
    <source>
        <strain evidence="1 2">CBS 117635</strain>
    </source>
</reference>
<protein>
    <submittedName>
        <fullName evidence="1">Uncharacterized protein</fullName>
    </submittedName>
</protein>
<organism evidence="1 2">
    <name type="scientific">Aspergillus minisclerotigenes</name>
    <dbReference type="NCBI Taxonomy" id="656917"/>
    <lineage>
        <taxon>Eukaryota</taxon>
        <taxon>Fungi</taxon>
        <taxon>Dikarya</taxon>
        <taxon>Ascomycota</taxon>
        <taxon>Pezizomycotina</taxon>
        <taxon>Eurotiomycetes</taxon>
        <taxon>Eurotiomycetidae</taxon>
        <taxon>Eurotiales</taxon>
        <taxon>Aspergillaceae</taxon>
        <taxon>Aspergillus</taxon>
        <taxon>Aspergillus subgen. Circumdati</taxon>
    </lineage>
</organism>
<dbReference type="Proteomes" id="UP000326289">
    <property type="component" value="Unassembled WGS sequence"/>
</dbReference>
<gene>
    <name evidence="1" type="ORF">BDV30DRAFT_245065</name>
</gene>
<evidence type="ECO:0000313" key="2">
    <source>
        <dbReference type="Proteomes" id="UP000326289"/>
    </source>
</evidence>
<keyword evidence="2" id="KW-1185">Reference proteome</keyword>
<dbReference type="AlphaFoldDB" id="A0A5N6IND6"/>
<name>A0A5N6IND6_9EURO</name>
<dbReference type="EMBL" id="ML732948">
    <property type="protein sequence ID" value="KAB8266633.1"/>
    <property type="molecule type" value="Genomic_DNA"/>
</dbReference>
<evidence type="ECO:0000313" key="1">
    <source>
        <dbReference type="EMBL" id="KAB8266633.1"/>
    </source>
</evidence>